<dbReference type="RefSeq" id="WP_138536544.1">
    <property type="nucleotide sequence ID" value="NZ_CP045429.1"/>
</dbReference>
<gene>
    <name evidence="1" type="ORF">CWC22_011090</name>
</gene>
<reference evidence="1 2" key="1">
    <citation type="submission" date="2019-10" db="EMBL/GenBank/DDBJ databases">
        <title>Pseudoalteromonas rubra S4059.</title>
        <authorList>
            <person name="Paulsen S."/>
            <person name="Wang X."/>
        </authorList>
    </citation>
    <scope>NUCLEOTIDE SEQUENCE [LARGE SCALE GENOMIC DNA]</scope>
    <source>
        <strain evidence="1 2">S4059</strain>
    </source>
</reference>
<dbReference type="InterPro" id="IPR046297">
    <property type="entry name" value="DUF6334"/>
</dbReference>
<accession>A0A5S3V424</accession>
<evidence type="ECO:0000313" key="2">
    <source>
        <dbReference type="Proteomes" id="UP000305729"/>
    </source>
</evidence>
<dbReference type="EMBL" id="CP045429">
    <property type="protein sequence ID" value="QPB83503.1"/>
    <property type="molecule type" value="Genomic_DNA"/>
</dbReference>
<dbReference type="Pfam" id="PF19860">
    <property type="entry name" value="DUF6334"/>
    <property type="match status" value="1"/>
</dbReference>
<organism evidence="1 2">
    <name type="scientific">Pseudoalteromonas rubra</name>
    <dbReference type="NCBI Taxonomy" id="43658"/>
    <lineage>
        <taxon>Bacteria</taxon>
        <taxon>Pseudomonadati</taxon>
        <taxon>Pseudomonadota</taxon>
        <taxon>Gammaproteobacteria</taxon>
        <taxon>Alteromonadales</taxon>
        <taxon>Pseudoalteromonadaceae</taxon>
        <taxon>Pseudoalteromonas</taxon>
    </lineage>
</organism>
<name>A0A5S3V424_9GAMM</name>
<protein>
    <submittedName>
        <fullName evidence="1">Uncharacterized protein</fullName>
    </submittedName>
</protein>
<sequence>MELSKIVDSCEKLLCATSFSFKELPSEVAAIKLDFESFCCFISVLEDSDEIVVADSLCTGNLIESDSLLLFNECCSSELSWAWYMVNNQGYTDALRFEFKNGQIVELVVAASTIKQFRLSEL</sequence>
<dbReference type="Proteomes" id="UP000305729">
    <property type="component" value="Chromosome 1"/>
</dbReference>
<dbReference type="AlphaFoldDB" id="A0A5S3V424"/>
<evidence type="ECO:0000313" key="1">
    <source>
        <dbReference type="EMBL" id="QPB83503.1"/>
    </source>
</evidence>
<proteinExistence type="predicted"/>